<evidence type="ECO:0008006" key="6">
    <source>
        <dbReference type="Google" id="ProtNLM"/>
    </source>
</evidence>
<feature type="compositionally biased region" description="Polar residues" evidence="2">
    <location>
        <begin position="95"/>
        <end position="110"/>
    </location>
</feature>
<evidence type="ECO:0000256" key="3">
    <source>
        <dbReference type="SAM" id="Phobius"/>
    </source>
</evidence>
<feature type="compositionally biased region" description="Polar residues" evidence="2">
    <location>
        <begin position="197"/>
        <end position="217"/>
    </location>
</feature>
<dbReference type="Proteomes" id="UP000325313">
    <property type="component" value="Unassembled WGS sequence"/>
</dbReference>
<proteinExistence type="predicted"/>
<dbReference type="Pfam" id="PF00657">
    <property type="entry name" value="Lipase_GDSL"/>
    <property type="match status" value="1"/>
</dbReference>
<organism evidence="4 5">
    <name type="scientific">Puccinia graminis f. sp. tritici</name>
    <dbReference type="NCBI Taxonomy" id="56615"/>
    <lineage>
        <taxon>Eukaryota</taxon>
        <taxon>Fungi</taxon>
        <taxon>Dikarya</taxon>
        <taxon>Basidiomycota</taxon>
        <taxon>Pucciniomycotina</taxon>
        <taxon>Pucciniomycetes</taxon>
        <taxon>Pucciniales</taxon>
        <taxon>Pucciniaceae</taxon>
        <taxon>Puccinia</taxon>
    </lineage>
</organism>
<feature type="region of interest" description="Disordered" evidence="2">
    <location>
        <begin position="1"/>
        <end position="74"/>
    </location>
</feature>
<keyword evidence="3" id="KW-1133">Transmembrane helix</keyword>
<dbReference type="InterPro" id="IPR001087">
    <property type="entry name" value="GDSL"/>
</dbReference>
<evidence type="ECO:0000256" key="2">
    <source>
        <dbReference type="SAM" id="MobiDB-lite"/>
    </source>
</evidence>
<feature type="compositionally biased region" description="Polar residues" evidence="2">
    <location>
        <begin position="282"/>
        <end position="293"/>
    </location>
</feature>
<protein>
    <recommendedName>
        <fullName evidence="6">Carbohydrate esterase family 16 protein</fullName>
    </recommendedName>
</protein>
<feature type="compositionally biased region" description="Low complexity" evidence="2">
    <location>
        <begin position="111"/>
        <end position="123"/>
    </location>
</feature>
<comment type="caution">
    <text evidence="4">The sequence shown here is derived from an EMBL/GenBank/DDBJ whole genome shotgun (WGS) entry which is preliminary data.</text>
</comment>
<feature type="compositionally biased region" description="Low complexity" evidence="2">
    <location>
        <begin position="60"/>
        <end position="74"/>
    </location>
</feature>
<dbReference type="CDD" id="cd01846">
    <property type="entry name" value="fatty_acyltransferase_like"/>
    <property type="match status" value="1"/>
</dbReference>
<feature type="region of interest" description="Disordered" evidence="2">
    <location>
        <begin position="95"/>
        <end position="129"/>
    </location>
</feature>
<sequence length="767" mass="83871">MGQEELDDRGVLNRLGSTEEQQPLQSHSRSDSTSAPIEETSSLLNPALDSYHHLRPPTSNPTTTTTTTNITNTSTDNINADFIRYPPPCSDYINSEHLTLSSSPPQLIQRNYNNNPDYNNQPNGDHQSLNHLQAPSYLQQSNPYQDVLTIDRHQPDQQADIIIQTLDSPSHTTHHHLPNPHSILSSPPSPPHHPLSFISTTPSTRPSYHSRAQNSFDNLLPHSSSPSPYPYNPHSGSPQTLPRRLLPLLPTHSSSSPSQSPLTSPTVIETPNMPTQFHHHPGSSQHPDNLSSLNILSQYSPPLPPPQHHVPYLFAQPNSALNSVDEFKSSPNQEFKSPYAAQIPKNPGYHPKEFETPNDLAEQKVRAGKSSDPRRARRRKFLMIGYRRLAIITIAGLLLILAAVGVIIFTHLKRSAHTPDVTGDSDGDVVGQSGLGSARNASASTGIDPFNATNSAFGPDNGLRGGINGYDSLVVFGASYCDNAHARPSNLRHSLKPSPYYKGRWTNGYVWNEYLSAIIGPGGRPTTLVNYAFGGATVDNGLNEAPVPDLDQQVSAFLSDLSAQSAGAGPSNGKSLVAIWVGINSITKIWNLVLKQEVQAHSQLDVQDITAKAQLNINATVDHIFEVVTNLIHTTAFKAAVPDLMLLPIPPAQLLLVNLRAAKGNLGALRTLAALNDLFNARFADRLISFQDSLAPEQRVFTLDIPTIWHKFIEDPASAKLTVVDQPCLTKSGVCNSPDSYLFWDTLHPTTHVHKQLALMMASEIKR</sequence>
<evidence type="ECO:0000313" key="4">
    <source>
        <dbReference type="EMBL" id="KAA1098732.1"/>
    </source>
</evidence>
<name>A0A5B0PDC6_PUCGR</name>
<evidence type="ECO:0000256" key="1">
    <source>
        <dbReference type="ARBA" id="ARBA00022801"/>
    </source>
</evidence>
<dbReference type="AlphaFoldDB" id="A0A5B0PDC6"/>
<dbReference type="SUPFAM" id="SSF52266">
    <property type="entry name" value="SGNH hydrolase"/>
    <property type="match status" value="1"/>
</dbReference>
<dbReference type="Gene3D" id="3.40.50.1110">
    <property type="entry name" value="SGNH hydrolase"/>
    <property type="match status" value="1"/>
</dbReference>
<dbReference type="GO" id="GO:0016788">
    <property type="term" value="F:hydrolase activity, acting on ester bonds"/>
    <property type="evidence" value="ECO:0007669"/>
    <property type="project" value="InterPro"/>
</dbReference>
<accession>A0A5B0PDC6</accession>
<feature type="compositionally biased region" description="Low complexity" evidence="2">
    <location>
        <begin position="218"/>
        <end position="266"/>
    </location>
</feature>
<dbReference type="EMBL" id="VDEP01000346">
    <property type="protein sequence ID" value="KAA1098732.1"/>
    <property type="molecule type" value="Genomic_DNA"/>
</dbReference>
<keyword evidence="1" id="KW-0378">Hydrolase</keyword>
<dbReference type="PANTHER" id="PTHR45648">
    <property type="entry name" value="GDSL LIPASE/ACYLHYDROLASE FAMILY PROTEIN (AFU_ORTHOLOGUE AFUA_4G14700)"/>
    <property type="match status" value="1"/>
</dbReference>
<feature type="transmembrane region" description="Helical" evidence="3">
    <location>
        <begin position="389"/>
        <end position="412"/>
    </location>
</feature>
<keyword evidence="3" id="KW-0812">Transmembrane</keyword>
<feature type="region of interest" description="Disordered" evidence="2">
    <location>
        <begin position="169"/>
        <end position="293"/>
    </location>
</feature>
<gene>
    <name evidence="4" type="ORF">PGTUg99_002063</name>
</gene>
<dbReference type="InterPro" id="IPR051058">
    <property type="entry name" value="GDSL_Est/Lipase"/>
</dbReference>
<evidence type="ECO:0000313" key="5">
    <source>
        <dbReference type="Proteomes" id="UP000325313"/>
    </source>
</evidence>
<dbReference type="InterPro" id="IPR036514">
    <property type="entry name" value="SGNH_hydro_sf"/>
</dbReference>
<reference evidence="4 5" key="1">
    <citation type="submission" date="2019-05" db="EMBL/GenBank/DDBJ databases">
        <title>Emergence of the Ug99 lineage of the wheat stem rust pathogen through somatic hybridization.</title>
        <authorList>
            <person name="Li F."/>
            <person name="Upadhyaya N.M."/>
            <person name="Sperschneider J."/>
            <person name="Matny O."/>
            <person name="Nguyen-Phuc H."/>
            <person name="Mago R."/>
            <person name="Raley C."/>
            <person name="Miller M.E."/>
            <person name="Silverstein K.A.T."/>
            <person name="Henningsen E."/>
            <person name="Hirsch C.D."/>
            <person name="Visser B."/>
            <person name="Pretorius Z.A."/>
            <person name="Steffenson B.J."/>
            <person name="Schwessinger B."/>
            <person name="Dodds P.N."/>
            <person name="Figueroa M."/>
        </authorList>
    </citation>
    <scope>NUCLEOTIDE SEQUENCE [LARGE SCALE GENOMIC DNA]</scope>
    <source>
        <strain evidence="4 5">Ug99</strain>
    </source>
</reference>
<keyword evidence="3" id="KW-0472">Membrane</keyword>
<dbReference type="PANTHER" id="PTHR45648:SF22">
    <property type="entry name" value="GDSL LIPASE_ACYLHYDROLASE FAMILY PROTEIN (AFU_ORTHOLOGUE AFUA_4G14700)"/>
    <property type="match status" value="1"/>
</dbReference>
<feature type="compositionally biased region" description="Polar residues" evidence="2">
    <location>
        <begin position="15"/>
        <end position="44"/>
    </location>
</feature>